<dbReference type="Proteomes" id="UP001175271">
    <property type="component" value="Unassembled WGS sequence"/>
</dbReference>
<evidence type="ECO:0000313" key="2">
    <source>
        <dbReference type="EMBL" id="KAK0424094.1"/>
    </source>
</evidence>
<proteinExistence type="predicted"/>
<keyword evidence="1" id="KW-0732">Signal</keyword>
<evidence type="ECO:0000256" key="1">
    <source>
        <dbReference type="SAM" id="SignalP"/>
    </source>
</evidence>
<keyword evidence="3" id="KW-1185">Reference proteome</keyword>
<reference evidence="2" key="1">
    <citation type="submission" date="2023-06" db="EMBL/GenBank/DDBJ databases">
        <title>Genomic analysis of the entomopathogenic nematode Steinernema hermaphroditum.</title>
        <authorList>
            <person name="Schwarz E.M."/>
            <person name="Heppert J.K."/>
            <person name="Baniya A."/>
            <person name="Schwartz H.T."/>
            <person name="Tan C.-H."/>
            <person name="Antoshechkin I."/>
            <person name="Sternberg P.W."/>
            <person name="Goodrich-Blair H."/>
            <person name="Dillman A.R."/>
        </authorList>
    </citation>
    <scope>NUCLEOTIDE SEQUENCE</scope>
    <source>
        <strain evidence="2">PS9179</strain>
        <tissue evidence="2">Whole animal</tissue>
    </source>
</reference>
<evidence type="ECO:0000313" key="3">
    <source>
        <dbReference type="Proteomes" id="UP001175271"/>
    </source>
</evidence>
<comment type="caution">
    <text evidence="2">The sequence shown here is derived from an EMBL/GenBank/DDBJ whole genome shotgun (WGS) entry which is preliminary data.</text>
</comment>
<feature type="chain" id="PRO_5041237878" evidence="1">
    <location>
        <begin position="17"/>
        <end position="251"/>
    </location>
</feature>
<feature type="signal peptide" evidence="1">
    <location>
        <begin position="1"/>
        <end position="16"/>
    </location>
</feature>
<organism evidence="2 3">
    <name type="scientific">Steinernema hermaphroditum</name>
    <dbReference type="NCBI Taxonomy" id="289476"/>
    <lineage>
        <taxon>Eukaryota</taxon>
        <taxon>Metazoa</taxon>
        <taxon>Ecdysozoa</taxon>
        <taxon>Nematoda</taxon>
        <taxon>Chromadorea</taxon>
        <taxon>Rhabditida</taxon>
        <taxon>Tylenchina</taxon>
        <taxon>Panagrolaimomorpha</taxon>
        <taxon>Strongyloidoidea</taxon>
        <taxon>Steinernematidae</taxon>
        <taxon>Steinernema</taxon>
    </lineage>
</organism>
<dbReference type="EMBL" id="JAUCMV010000001">
    <property type="protein sequence ID" value="KAK0424094.1"/>
    <property type="molecule type" value="Genomic_DNA"/>
</dbReference>
<gene>
    <name evidence="2" type="ORF">QR680_008500</name>
</gene>
<dbReference type="AlphaFoldDB" id="A0AA39IIS8"/>
<accession>A0AA39IIS8</accession>
<name>A0AA39IIS8_9BILA</name>
<protein>
    <submittedName>
        <fullName evidence="2">Uncharacterized protein</fullName>
    </submittedName>
</protein>
<sequence>MNRWAVVFCLLAVTDAHICHIYEQKLRHGALDLNDVPMGVLMATDCDSCVAVKESNKLIVGCMKTEFSPQLLQAYSRFRPSCPAGTGGLACEGNICCCRTDSCFDELRAHFSSQKPSGTTCPVYRQAFDNFGRLANISVPAGKRFVRKTCAVCNARKDSTGVEFECIEGGDTDRICKDKKNFVGGDLACDKLGKSCCCKGTNCERDYRNFFSRKPLPPPSLKKPYSAGARSSIALLAIAVAFVSFFQSHMD</sequence>